<dbReference type="GO" id="GO:0006281">
    <property type="term" value="P:DNA repair"/>
    <property type="evidence" value="ECO:0007669"/>
    <property type="project" value="UniProtKB-ARBA"/>
</dbReference>
<comment type="similarity">
    <text evidence="2 12">Belongs to the DNA polymerase type-B family.</text>
</comment>
<dbReference type="PANTHER" id="PTHR45861:SF1">
    <property type="entry name" value="DNA POLYMERASE ALPHA CATALYTIC SUBUNIT"/>
    <property type="match status" value="1"/>
</dbReference>
<reference evidence="18" key="2">
    <citation type="journal article" date="2023" name="IMA Fungus">
        <title>Comparative genomic study of the Penicillium genus elucidates a diverse pangenome and 15 lateral gene transfer events.</title>
        <authorList>
            <person name="Petersen C."/>
            <person name="Sorensen T."/>
            <person name="Nielsen M.R."/>
            <person name="Sondergaard T.E."/>
            <person name="Sorensen J.L."/>
            <person name="Fitzpatrick D.A."/>
            <person name="Frisvad J.C."/>
            <person name="Nielsen K.L."/>
        </authorList>
    </citation>
    <scope>NUCLEOTIDE SEQUENCE</scope>
    <source>
        <strain evidence="18">IBT 15544</strain>
    </source>
</reference>
<evidence type="ECO:0000256" key="10">
    <source>
        <dbReference type="ARBA" id="ARBA00023125"/>
    </source>
</evidence>
<keyword evidence="3 12" id="KW-0808">Transferase</keyword>
<dbReference type="SMART" id="SM00486">
    <property type="entry name" value="POLBc"/>
    <property type="match status" value="1"/>
</dbReference>
<dbReference type="FunFam" id="1.10.132.60:FF:000004">
    <property type="entry name" value="DNA polymerase"/>
    <property type="match status" value="1"/>
</dbReference>
<evidence type="ECO:0000256" key="7">
    <source>
        <dbReference type="ARBA" id="ARBA00022771"/>
    </source>
</evidence>
<dbReference type="CDD" id="cd05532">
    <property type="entry name" value="POLBc_alpha"/>
    <property type="match status" value="1"/>
</dbReference>
<dbReference type="PRINTS" id="PR00106">
    <property type="entry name" value="DNAPOLB"/>
</dbReference>
<dbReference type="RefSeq" id="XP_058311581.1">
    <property type="nucleotide sequence ID" value="XM_058449237.1"/>
</dbReference>
<evidence type="ECO:0000259" key="14">
    <source>
        <dbReference type="Pfam" id="PF00136"/>
    </source>
</evidence>
<dbReference type="InterPro" id="IPR012337">
    <property type="entry name" value="RNaseH-like_sf"/>
</dbReference>
<keyword evidence="10 12" id="KW-0238">DNA-binding</keyword>
<dbReference type="InterPro" id="IPR024647">
    <property type="entry name" value="DNA_pol_a_cat_su_N"/>
</dbReference>
<evidence type="ECO:0000256" key="11">
    <source>
        <dbReference type="ARBA" id="ARBA00023242"/>
    </source>
</evidence>
<dbReference type="GO" id="GO:0003697">
    <property type="term" value="F:single-stranded DNA binding"/>
    <property type="evidence" value="ECO:0007669"/>
    <property type="project" value="TreeGrafter"/>
</dbReference>
<dbReference type="Pfam" id="PF00136">
    <property type="entry name" value="DNA_pol_B"/>
    <property type="match status" value="1"/>
</dbReference>
<dbReference type="CDD" id="cd05776">
    <property type="entry name" value="DNA_polB_alpha_exo"/>
    <property type="match status" value="1"/>
</dbReference>
<proteinExistence type="inferred from homology"/>
<feature type="region of interest" description="Disordered" evidence="13">
    <location>
        <begin position="56"/>
        <end position="134"/>
    </location>
</feature>
<dbReference type="InterPro" id="IPR036397">
    <property type="entry name" value="RNaseH_sf"/>
</dbReference>
<dbReference type="InterPro" id="IPR045846">
    <property type="entry name" value="POLBc_alpha"/>
</dbReference>
<evidence type="ECO:0000256" key="9">
    <source>
        <dbReference type="ARBA" id="ARBA00022932"/>
    </source>
</evidence>
<dbReference type="Pfam" id="PF12254">
    <property type="entry name" value="DNA_pol_alpha_N"/>
    <property type="match status" value="1"/>
</dbReference>
<feature type="domain" description="DNA-directed DNA polymerase family B exonuclease" evidence="15">
    <location>
        <begin position="473"/>
        <end position="717"/>
    </location>
</feature>
<dbReference type="InterPro" id="IPR042087">
    <property type="entry name" value="DNA_pol_B_thumb"/>
</dbReference>
<evidence type="ECO:0000256" key="2">
    <source>
        <dbReference type="ARBA" id="ARBA00005755"/>
    </source>
</evidence>
<dbReference type="InterPro" id="IPR023211">
    <property type="entry name" value="DNA_pol_palm_dom_sf"/>
</dbReference>
<evidence type="ECO:0000256" key="5">
    <source>
        <dbReference type="ARBA" id="ARBA00022705"/>
    </source>
</evidence>
<keyword evidence="19" id="KW-1185">Reference proteome</keyword>
<evidence type="ECO:0000259" key="15">
    <source>
        <dbReference type="Pfam" id="PF03104"/>
    </source>
</evidence>
<evidence type="ECO:0000259" key="16">
    <source>
        <dbReference type="Pfam" id="PF08996"/>
    </source>
</evidence>
<evidence type="ECO:0000313" key="19">
    <source>
        <dbReference type="Proteomes" id="UP001150904"/>
    </source>
</evidence>
<keyword evidence="5 12" id="KW-0235">DNA replication</keyword>
<dbReference type="Gene3D" id="3.30.70.2820">
    <property type="match status" value="1"/>
</dbReference>
<dbReference type="Proteomes" id="UP001150904">
    <property type="component" value="Unassembled WGS sequence"/>
</dbReference>
<evidence type="ECO:0000256" key="1">
    <source>
        <dbReference type="ARBA" id="ARBA00004123"/>
    </source>
</evidence>
<dbReference type="GO" id="GO:1902975">
    <property type="term" value="P:mitotic DNA replication initiation"/>
    <property type="evidence" value="ECO:0007669"/>
    <property type="project" value="InterPro"/>
</dbReference>
<comment type="subcellular location">
    <subcellularLocation>
        <location evidence="1">Nucleus</location>
    </subcellularLocation>
</comment>
<dbReference type="GO" id="GO:0006273">
    <property type="term" value="P:lagging strand elongation"/>
    <property type="evidence" value="ECO:0007669"/>
    <property type="project" value="TreeGrafter"/>
</dbReference>
<organism evidence="18 19">
    <name type="scientific">Penicillium cinerascens</name>
    <dbReference type="NCBI Taxonomy" id="70096"/>
    <lineage>
        <taxon>Eukaryota</taxon>
        <taxon>Fungi</taxon>
        <taxon>Dikarya</taxon>
        <taxon>Ascomycota</taxon>
        <taxon>Pezizomycotina</taxon>
        <taxon>Eurotiomycetes</taxon>
        <taxon>Eurotiomycetidae</taxon>
        <taxon>Eurotiales</taxon>
        <taxon>Aspergillaceae</taxon>
        <taxon>Penicillium</taxon>
    </lineage>
</organism>
<dbReference type="Pfam" id="PF08996">
    <property type="entry name" value="zf-DNA_Pol"/>
    <property type="match status" value="1"/>
</dbReference>
<evidence type="ECO:0000256" key="12">
    <source>
        <dbReference type="RuleBase" id="RU000442"/>
    </source>
</evidence>
<dbReference type="InterPro" id="IPR006134">
    <property type="entry name" value="DNA-dir_DNA_pol_B_multi_dom"/>
</dbReference>
<gene>
    <name evidence="18" type="ORF">N7498_002175</name>
</gene>
<feature type="compositionally biased region" description="Basic and acidic residues" evidence="13">
    <location>
        <begin position="97"/>
        <end position="108"/>
    </location>
</feature>
<feature type="domain" description="DNA polymerase alpha catalytic subunit N-terminal" evidence="17">
    <location>
        <begin position="8"/>
        <end position="72"/>
    </location>
</feature>
<dbReference type="GeneID" id="83176538"/>
<keyword evidence="8" id="KW-0862">Zinc</keyword>
<dbReference type="FunFam" id="1.10.3200.20:FF:000002">
    <property type="entry name" value="DNA polymerase"/>
    <property type="match status" value="1"/>
</dbReference>
<dbReference type="InterPro" id="IPR015088">
    <property type="entry name" value="Znf_DNA-dir_DNA_pol_B_alpha"/>
</dbReference>
<dbReference type="PROSITE" id="PS00116">
    <property type="entry name" value="DNA_POLYMERASE_B"/>
    <property type="match status" value="1"/>
</dbReference>
<dbReference type="GO" id="GO:0003887">
    <property type="term" value="F:DNA-directed DNA polymerase activity"/>
    <property type="evidence" value="ECO:0007669"/>
    <property type="project" value="UniProtKB-KW"/>
</dbReference>
<dbReference type="Gene3D" id="1.10.132.60">
    <property type="entry name" value="DNA polymerase family B, C-terminal domain"/>
    <property type="match status" value="1"/>
</dbReference>
<dbReference type="GO" id="GO:0005658">
    <property type="term" value="C:alpha DNA polymerase:primase complex"/>
    <property type="evidence" value="ECO:0007669"/>
    <property type="project" value="UniProtKB-ARBA"/>
</dbReference>
<dbReference type="GO" id="GO:0000166">
    <property type="term" value="F:nucleotide binding"/>
    <property type="evidence" value="ECO:0007669"/>
    <property type="project" value="InterPro"/>
</dbReference>
<dbReference type="Gene3D" id="3.30.420.10">
    <property type="entry name" value="Ribonuclease H-like superfamily/Ribonuclease H"/>
    <property type="match status" value="1"/>
</dbReference>
<dbReference type="OrthoDB" id="6755010at2759"/>
<protein>
    <recommendedName>
        <fullName evidence="12">DNA polymerase</fullName>
        <ecNumber evidence="12">2.7.7.7</ecNumber>
    </recommendedName>
</protein>
<dbReference type="GO" id="GO:0003688">
    <property type="term" value="F:DNA replication origin binding"/>
    <property type="evidence" value="ECO:0007669"/>
    <property type="project" value="TreeGrafter"/>
</dbReference>
<keyword evidence="9 12" id="KW-0239">DNA-directed DNA polymerase</keyword>
<dbReference type="Gene3D" id="1.10.3200.20">
    <property type="entry name" value="DNA Polymerase alpha, zinc finger"/>
    <property type="match status" value="1"/>
</dbReference>
<dbReference type="EC" id="2.7.7.7" evidence="12"/>
<dbReference type="SUPFAM" id="SSF53098">
    <property type="entry name" value="Ribonuclease H-like"/>
    <property type="match status" value="1"/>
</dbReference>
<keyword evidence="11" id="KW-0539">Nucleus</keyword>
<comment type="catalytic activity">
    <reaction evidence="12">
        <text>DNA(n) + a 2'-deoxyribonucleoside 5'-triphosphate = DNA(n+1) + diphosphate</text>
        <dbReference type="Rhea" id="RHEA:22508"/>
        <dbReference type="Rhea" id="RHEA-COMP:17339"/>
        <dbReference type="Rhea" id="RHEA-COMP:17340"/>
        <dbReference type="ChEBI" id="CHEBI:33019"/>
        <dbReference type="ChEBI" id="CHEBI:61560"/>
        <dbReference type="ChEBI" id="CHEBI:173112"/>
        <dbReference type="EC" id="2.7.7.7"/>
    </reaction>
</comment>
<feature type="region of interest" description="Disordered" evidence="13">
    <location>
        <begin position="146"/>
        <end position="245"/>
    </location>
</feature>
<dbReference type="Gene3D" id="3.90.1600.10">
    <property type="entry name" value="Palm domain of DNA polymerase"/>
    <property type="match status" value="2"/>
</dbReference>
<dbReference type="NCBIfam" id="TIGR00592">
    <property type="entry name" value="pol2"/>
    <property type="match status" value="1"/>
</dbReference>
<dbReference type="InterPro" id="IPR038256">
    <property type="entry name" value="Pol_alpha_znc_sf"/>
</dbReference>
<feature type="compositionally biased region" description="Basic and acidic residues" evidence="13">
    <location>
        <begin position="66"/>
        <end position="78"/>
    </location>
</feature>
<dbReference type="Pfam" id="PF03104">
    <property type="entry name" value="DNA_pol_B_exo1"/>
    <property type="match status" value="1"/>
</dbReference>
<dbReference type="GO" id="GO:0008270">
    <property type="term" value="F:zinc ion binding"/>
    <property type="evidence" value="ECO:0007669"/>
    <property type="project" value="UniProtKB-KW"/>
</dbReference>
<feature type="region of interest" description="Disordered" evidence="13">
    <location>
        <begin position="274"/>
        <end position="307"/>
    </location>
</feature>
<reference evidence="18" key="1">
    <citation type="submission" date="2022-12" db="EMBL/GenBank/DDBJ databases">
        <authorList>
            <person name="Petersen C."/>
        </authorList>
    </citation>
    <scope>NUCLEOTIDE SEQUENCE</scope>
    <source>
        <strain evidence="18">IBT 15544</strain>
    </source>
</reference>
<feature type="compositionally biased region" description="Acidic residues" evidence="13">
    <location>
        <begin position="208"/>
        <end position="224"/>
    </location>
</feature>
<feature type="domain" description="Zinc finger DNA-directed DNA polymerase family B alpha" evidence="16">
    <location>
        <begin position="1269"/>
        <end position="1458"/>
    </location>
</feature>
<feature type="domain" description="DNA-directed DNA polymerase family B multifunctional" evidence="14">
    <location>
        <begin position="784"/>
        <end position="1230"/>
    </location>
</feature>
<dbReference type="GO" id="GO:0003682">
    <property type="term" value="F:chromatin binding"/>
    <property type="evidence" value="ECO:0007669"/>
    <property type="project" value="TreeGrafter"/>
</dbReference>
<evidence type="ECO:0000259" key="17">
    <source>
        <dbReference type="Pfam" id="PF12254"/>
    </source>
</evidence>
<evidence type="ECO:0000256" key="4">
    <source>
        <dbReference type="ARBA" id="ARBA00022695"/>
    </source>
</evidence>
<dbReference type="Gene3D" id="2.40.50.730">
    <property type="match status" value="1"/>
</dbReference>
<sequence length="1463" mass="165981">MPSARDRLAELRALRASGKKRISTYEIEDQGDIYDEVDDDGYKKVIRSRLDEDDFVVDDNGAGYADDGREVWNERTEEYDSEDSDELPARGKAAKRKREEEKQRKEKINNGISKYFNAGQATTNAPKPKPVATAEDDAFMADLLGEVDTNVVSNKVPTPSIVKSEARRKVRVLSPPLSEKRRQKAHARDENDAPSSPPVKEQPLHSDDLDDDPLLMADDDDVDMGDPMPSSPISKAVERKNVTVPVKAEEPDEDDIDMMDVAEATVSSNIKTASVNMTGSRPPPKLKKEVLPTPASSSPAKAAPEVMDPSWNDVRSKLNVLNSPAPEMRSFGKLGAQDVVEEDGSLRFFWLDYTEVNGALCLFGKVKNKQNGSYVSAFVKVDNVLRKLYFLPRENRVKHGRETEEEVGMEDVYQEVDETMSRMKVGMHKIKPCTRKYAFEMPGVPKDAEYLKLLYPYNKPALPMEIKGETFSHVFGTNTSLFEQFVLWKNIMGPCWLRIDEADFSAVNNASWCKFECQASKPALITSVPDSENLEMPPLTLMSLSFRTQLNVKENKQEILLASARVYENISLTDTTPPEKLPCKTFTVMRPSGTSYPMHFEAETRKQRGTFMLEKSEQFLLSKFLALFEKMDPDVIMGHQLQDVDLSILLNRMREKKTPGWHRIGRLRRGDWPKNFNRGGSFFAERQLIAGRLLCDTANDMGKSLMMKCQSWSLTEMCQLYLGEGNSRQDLDVEAALKTWASTKEGLMNFVNHADTDTYFIAALVLRLQMLPLTKVLTNIAGNSWARTLSGTRAERNEYILLHEFHRNKYICPDKYSSRLQKAEEKLMQDGDDDETVDKKKKDKYKGGLVFEPEKGLYDRFVLVMDFNSLYPSIIQEYNICFTTVDRHSQAENENEEQVPEVPSSDSEQGILPRLIATLVGRRREVKKLMKDKRATPEQLALWDTKQLAFKLTANSMYGCLGYTQSRFYARPLAMLTTFKGREILRSTKELAESNDLRVIYGDTDSVMINTNMDTISDALKVGEEFKKAVNERYRLLEIDIDNVFRRLLLHAKKKYAAVNLTEVDGKYVEKLEVKGLDMKRREYCALSKEASARLLNEVLSGEDQEVVLNRVHDYLRELAEKMKEFTIPAQKYVIYTKLSKRPDEYPNKESMPPAQVALRDIARGKNVRPNDVISYIVTSGDSETASLPPAKRSYSPQDVLKSNSGLKPDVEFYLLKQIFPPIERLCAPIPGTDAVRLAECLGLDVRKYQINTSSASNQQNAEIFPLESQIPDSVRFAEAARLTLRCRFCKEQSVFEGLVGSSQMCSASGIVCPNQNCQKPFAVLTIIAQLESQIREQTARYYEGWLVCDDSACGNRTRQISVYGHRCLGPRGRAEGCLGRMSYEYTEKQIYNQLLYFAGLWDVDKAKAAATKEAGEKKDSVAALAEFNRTRFATIKTVVDGYLKKCGRQWVEMDTIFRFMLQ</sequence>
<evidence type="ECO:0000256" key="13">
    <source>
        <dbReference type="SAM" id="MobiDB-lite"/>
    </source>
</evidence>
<dbReference type="FunFam" id="3.30.70.2820:FF:000001">
    <property type="entry name" value="DNA polymerase"/>
    <property type="match status" value="1"/>
</dbReference>
<dbReference type="SUPFAM" id="SSF56672">
    <property type="entry name" value="DNA/RNA polymerases"/>
    <property type="match status" value="1"/>
</dbReference>
<dbReference type="InterPro" id="IPR006172">
    <property type="entry name" value="DNA-dir_DNA_pol_B"/>
</dbReference>
<feature type="compositionally biased region" description="Low complexity" evidence="13">
    <location>
        <begin position="292"/>
        <end position="304"/>
    </location>
</feature>
<keyword evidence="6" id="KW-0479">Metal-binding</keyword>
<dbReference type="InterPro" id="IPR006133">
    <property type="entry name" value="DNA-dir_DNA_pol_B_exonuc"/>
</dbReference>
<comment type="caution">
    <text evidence="18">The sequence shown here is derived from an EMBL/GenBank/DDBJ whole genome shotgun (WGS) entry which is preliminary data.</text>
</comment>
<dbReference type="InterPro" id="IPR043502">
    <property type="entry name" value="DNA/RNA_pol_sf"/>
</dbReference>
<evidence type="ECO:0000256" key="3">
    <source>
        <dbReference type="ARBA" id="ARBA00022679"/>
    </source>
</evidence>
<accession>A0A9W9NB46</accession>
<dbReference type="EMBL" id="JAPQKR010000005">
    <property type="protein sequence ID" value="KAJ5215768.1"/>
    <property type="molecule type" value="Genomic_DNA"/>
</dbReference>
<keyword evidence="7" id="KW-0863">Zinc-finger</keyword>
<evidence type="ECO:0000256" key="8">
    <source>
        <dbReference type="ARBA" id="ARBA00022833"/>
    </source>
</evidence>
<evidence type="ECO:0000256" key="6">
    <source>
        <dbReference type="ARBA" id="ARBA00022723"/>
    </source>
</evidence>
<dbReference type="InterPro" id="IPR017964">
    <property type="entry name" value="DNA-dir_DNA_pol_B_CS"/>
</dbReference>
<keyword evidence="4 12" id="KW-0548">Nucleotidyltransferase</keyword>
<evidence type="ECO:0000313" key="18">
    <source>
        <dbReference type="EMBL" id="KAJ5215768.1"/>
    </source>
</evidence>
<name>A0A9W9NB46_9EURO</name>
<dbReference type="FunFam" id="3.30.420.10:FF:000036">
    <property type="entry name" value="DNA polymerase"/>
    <property type="match status" value="1"/>
</dbReference>
<dbReference type="GO" id="GO:0006272">
    <property type="term" value="P:leading strand elongation"/>
    <property type="evidence" value="ECO:0007669"/>
    <property type="project" value="TreeGrafter"/>
</dbReference>
<dbReference type="PANTHER" id="PTHR45861">
    <property type="entry name" value="DNA POLYMERASE ALPHA CATALYTIC SUBUNIT"/>
    <property type="match status" value="1"/>
</dbReference>